<name>A0ABN6RGU3_9DEIO</name>
<dbReference type="SUPFAM" id="SSF159941">
    <property type="entry name" value="MM3350-like"/>
    <property type="match status" value="2"/>
</dbReference>
<sequence>MTKQRQKAAGRQMHVFRVVSRVKVAGERRYPYRVLGLPQGADLHGLAQAIVGAFGFDFDHAFGFFDTPDPYRANVAYELFRDLEGMEGGPAPAPQGMPSETDLALMLGMEALDKLALLRETADFLARRLEEELLPRLPERLRDPVRLRLREFTADLLDVEGLEAAQAEDSLPLPPEARELLRQPGGLEGLLGMFQVVQTAPEALGAPTREEHGVTGVPATVPFERQPKWTFLFDYGDDWTFDVTYQGVQDAPPRVRLPRVLESLGTAPEQYPDYEEDFE</sequence>
<keyword evidence="2" id="KW-1185">Reference proteome</keyword>
<protein>
    <submittedName>
        <fullName evidence="1">Uncharacterized protein</fullName>
    </submittedName>
</protein>
<evidence type="ECO:0000313" key="2">
    <source>
        <dbReference type="Proteomes" id="UP001064971"/>
    </source>
</evidence>
<evidence type="ECO:0000313" key="1">
    <source>
        <dbReference type="EMBL" id="BDP41069.1"/>
    </source>
</evidence>
<dbReference type="EMBL" id="AP026560">
    <property type="protein sequence ID" value="BDP41069.1"/>
    <property type="molecule type" value="Genomic_DNA"/>
</dbReference>
<organism evidence="1 2">
    <name type="scientific">Deinococcus aetherius</name>
    <dbReference type="NCBI Taxonomy" id="200252"/>
    <lineage>
        <taxon>Bacteria</taxon>
        <taxon>Thermotogati</taxon>
        <taxon>Deinococcota</taxon>
        <taxon>Deinococci</taxon>
        <taxon>Deinococcales</taxon>
        <taxon>Deinococcaceae</taxon>
        <taxon>Deinococcus</taxon>
    </lineage>
</organism>
<dbReference type="Proteomes" id="UP001064971">
    <property type="component" value="Chromosome"/>
</dbReference>
<proteinExistence type="predicted"/>
<reference evidence="1" key="1">
    <citation type="submission" date="2022-07" db="EMBL/GenBank/DDBJ databases">
        <title>Complete Genome Sequence of the Radioresistant Bacterium Deinococcus aetherius ST0316, Isolated from the Air Dust collected in Lower Stratosphere above Japan.</title>
        <authorList>
            <person name="Satoh K."/>
            <person name="Hagiwara K."/>
            <person name="Katsumata K."/>
            <person name="Kubo A."/>
            <person name="Yokobori S."/>
            <person name="Yamagishi A."/>
            <person name="Oono Y."/>
            <person name="Narumi I."/>
        </authorList>
    </citation>
    <scope>NUCLEOTIDE SEQUENCE</scope>
    <source>
        <strain evidence="1">ST0316</strain>
    </source>
</reference>
<gene>
    <name evidence="1" type="ORF">DAETH_10380</name>
</gene>
<accession>A0ABN6RGU3</accession>
<dbReference type="InterPro" id="IPR024047">
    <property type="entry name" value="MM3350-like_sf"/>
</dbReference>
<dbReference type="Gene3D" id="3.10.290.30">
    <property type="entry name" value="MM3350-like"/>
    <property type="match status" value="1"/>
</dbReference>
<dbReference type="RefSeq" id="WP_264776855.1">
    <property type="nucleotide sequence ID" value="NZ_AP026560.1"/>
</dbReference>